<dbReference type="Gene3D" id="3.30.1360.120">
    <property type="entry name" value="Probable tRNA modification gtpase trme, domain 1"/>
    <property type="match status" value="1"/>
</dbReference>
<proteinExistence type="predicted"/>
<name>A0A9D1UT42_9MICC</name>
<dbReference type="AlphaFoldDB" id="A0A9D1UT42"/>
<dbReference type="EMBL" id="DXGD01000266">
    <property type="protein sequence ID" value="HIW99900.1"/>
    <property type="molecule type" value="Genomic_DNA"/>
</dbReference>
<dbReference type="InterPro" id="IPR027266">
    <property type="entry name" value="TrmE/GcvT-like"/>
</dbReference>
<dbReference type="Pfam" id="PF04268">
    <property type="entry name" value="SoxG"/>
    <property type="match status" value="1"/>
</dbReference>
<dbReference type="Proteomes" id="UP000824151">
    <property type="component" value="Unassembled WGS sequence"/>
</dbReference>
<dbReference type="InterPro" id="IPR007375">
    <property type="entry name" value="SoxG"/>
</dbReference>
<accession>A0A9D1UT42</accession>
<gene>
    <name evidence="1" type="ORF">H9871_07120</name>
</gene>
<evidence type="ECO:0000313" key="1">
    <source>
        <dbReference type="EMBL" id="HIW99900.1"/>
    </source>
</evidence>
<reference evidence="1" key="2">
    <citation type="submission" date="2021-04" db="EMBL/GenBank/DDBJ databases">
        <authorList>
            <person name="Gilroy R."/>
        </authorList>
    </citation>
    <scope>NUCLEOTIDE SEQUENCE</scope>
    <source>
        <strain evidence="1">ChiHejej3B27-3195</strain>
    </source>
</reference>
<protein>
    <submittedName>
        <fullName evidence="1">Sarcosine oxidase subunit gamma</fullName>
    </submittedName>
</protein>
<dbReference type="SUPFAM" id="SSF103025">
    <property type="entry name" value="Folate-binding domain"/>
    <property type="match status" value="1"/>
</dbReference>
<organism evidence="1 2">
    <name type="scientific">Candidatus Nesterenkonia stercoripullorum</name>
    <dbReference type="NCBI Taxonomy" id="2838701"/>
    <lineage>
        <taxon>Bacteria</taxon>
        <taxon>Bacillati</taxon>
        <taxon>Actinomycetota</taxon>
        <taxon>Actinomycetes</taxon>
        <taxon>Micrococcales</taxon>
        <taxon>Micrococcaceae</taxon>
        <taxon>Nesterenkonia</taxon>
    </lineage>
</organism>
<dbReference type="Gene3D" id="3.30.70.1520">
    <property type="entry name" value="Heterotetrameric sarcosine oxidase"/>
    <property type="match status" value="1"/>
</dbReference>
<comment type="caution">
    <text evidence="1">The sequence shown here is derived from an EMBL/GenBank/DDBJ whole genome shotgun (WGS) entry which is preliminary data.</text>
</comment>
<evidence type="ECO:0000313" key="2">
    <source>
        <dbReference type="Proteomes" id="UP000824151"/>
    </source>
</evidence>
<sequence>MEAASRESRHAATLREIRFPQHIGLRCTPGTDAAEALEHALGLSLPRRPLSSTGDPDGAHILWLSPDEFLYVDVTGEHVSLDALSSALEGLGGQAVDLSSNRATLELSGTTARDVLESGCRIDLHPREFPVGMVVSTLLSTVNVIIHRSGEDVFRVIPRSSFAHYTVEWLLDAMAGHVPEYAAATR</sequence>
<reference evidence="1" key="1">
    <citation type="journal article" date="2021" name="PeerJ">
        <title>Extensive microbial diversity within the chicken gut microbiome revealed by metagenomics and culture.</title>
        <authorList>
            <person name="Gilroy R."/>
            <person name="Ravi A."/>
            <person name="Getino M."/>
            <person name="Pursley I."/>
            <person name="Horton D.L."/>
            <person name="Alikhan N.F."/>
            <person name="Baker D."/>
            <person name="Gharbi K."/>
            <person name="Hall N."/>
            <person name="Watson M."/>
            <person name="Adriaenssens E.M."/>
            <person name="Foster-Nyarko E."/>
            <person name="Jarju S."/>
            <person name="Secka A."/>
            <person name="Antonio M."/>
            <person name="Oren A."/>
            <person name="Chaudhuri R.R."/>
            <person name="La Ragione R."/>
            <person name="Hildebrand F."/>
            <person name="Pallen M.J."/>
        </authorList>
    </citation>
    <scope>NUCLEOTIDE SEQUENCE</scope>
    <source>
        <strain evidence="1">ChiHejej3B27-3195</strain>
    </source>
</reference>